<name>A0ACB0L0T5_TRIPR</name>
<proteinExistence type="predicted"/>
<comment type="caution">
    <text evidence="1">The sequence shown here is derived from an EMBL/GenBank/DDBJ whole genome shotgun (WGS) entry which is preliminary data.</text>
</comment>
<gene>
    <name evidence="1" type="ORF">MILVUS5_LOCUS27435</name>
</gene>
<organism evidence="1 2">
    <name type="scientific">Trifolium pratense</name>
    <name type="common">Red clover</name>
    <dbReference type="NCBI Taxonomy" id="57577"/>
    <lineage>
        <taxon>Eukaryota</taxon>
        <taxon>Viridiplantae</taxon>
        <taxon>Streptophyta</taxon>
        <taxon>Embryophyta</taxon>
        <taxon>Tracheophyta</taxon>
        <taxon>Spermatophyta</taxon>
        <taxon>Magnoliopsida</taxon>
        <taxon>eudicotyledons</taxon>
        <taxon>Gunneridae</taxon>
        <taxon>Pentapetalae</taxon>
        <taxon>rosids</taxon>
        <taxon>fabids</taxon>
        <taxon>Fabales</taxon>
        <taxon>Fabaceae</taxon>
        <taxon>Papilionoideae</taxon>
        <taxon>50 kb inversion clade</taxon>
        <taxon>NPAAA clade</taxon>
        <taxon>Hologalegina</taxon>
        <taxon>IRL clade</taxon>
        <taxon>Trifolieae</taxon>
        <taxon>Trifolium</taxon>
    </lineage>
</organism>
<dbReference type="EMBL" id="CASHSV030000409">
    <property type="protein sequence ID" value="CAJ2661769.1"/>
    <property type="molecule type" value="Genomic_DNA"/>
</dbReference>
<accession>A0ACB0L0T5</accession>
<evidence type="ECO:0000313" key="1">
    <source>
        <dbReference type="EMBL" id="CAJ2661769.1"/>
    </source>
</evidence>
<reference evidence="1" key="1">
    <citation type="submission" date="2023-10" db="EMBL/GenBank/DDBJ databases">
        <authorList>
            <person name="Rodriguez Cubillos JULIANA M."/>
            <person name="De Vega J."/>
        </authorList>
    </citation>
    <scope>NUCLEOTIDE SEQUENCE</scope>
</reference>
<dbReference type="Proteomes" id="UP001177021">
    <property type="component" value="Unassembled WGS sequence"/>
</dbReference>
<keyword evidence="2" id="KW-1185">Reference proteome</keyword>
<evidence type="ECO:0000313" key="2">
    <source>
        <dbReference type="Proteomes" id="UP001177021"/>
    </source>
</evidence>
<protein>
    <submittedName>
        <fullName evidence="1">Uncharacterized protein</fullName>
    </submittedName>
</protein>
<sequence>MSTPPPPLIFCLIIFFLSLLLRLHSAFEFDKVTRLPNQPKVEFNQFAGYITIDDTRDNQKALYYYFVEAEVDATSKPVVLWLNGGPGCSSVGVGAFQEHGPFQPTKEGHLVRNPFSWNREANMIYLDSPVGVGFSFSANTTYYFLLNDRMAARDNLLFLEGWFNKFPSYRNNEFFITGESYAGHFAPQLAHLIIQTKSKINLKGIAIGNPLLEFNTDFSSTAEFLWSHGQISKSTFEMLKSVCSYAEIQRQSINFTLSTACAKVNLLVQTEVTAYTDAFDVIVDVCLPSKKQQSSMLTHHLYAGKGTCSAEETARYFNRKEVQQALHAHLQEGVTNWSTCSQVLIYDFKNLENPTITLLGTLIKSGVRVLAFSGDQDSVIPFIGTQSLIDGLAKEIRMKTTVPYRAWFKGRQVGGWTQVYGGKLSFATIRGAGHATSSTQPGRSLVLFKYFLKGTPLPYIY</sequence>